<reference evidence="2" key="1">
    <citation type="submission" date="2016-05" db="EMBL/GenBank/DDBJ databases">
        <authorList>
            <person name="Lavstsen T."/>
            <person name="Jespersen J.S."/>
        </authorList>
    </citation>
    <scope>NUCLEOTIDE SEQUENCE</scope>
    <source>
        <tissue evidence="2">Brain</tissue>
    </source>
</reference>
<gene>
    <name evidence="2" type="primary">Nfu_g_1_024958</name>
</gene>
<feature type="non-terminal residue" evidence="2">
    <location>
        <position position="1"/>
    </location>
</feature>
<dbReference type="EMBL" id="HAED01001967">
    <property type="protein sequence ID" value="SBQ87812.1"/>
    <property type="molecule type" value="Transcribed_RNA"/>
</dbReference>
<reference evidence="2" key="2">
    <citation type="submission" date="2016-06" db="EMBL/GenBank/DDBJ databases">
        <title>The genome of a short-lived fish provides insights into sex chromosome evolution and the genetic control of aging.</title>
        <authorList>
            <person name="Reichwald K."/>
            <person name="Felder M."/>
            <person name="Petzold A."/>
            <person name="Koch P."/>
            <person name="Groth M."/>
            <person name="Platzer M."/>
        </authorList>
    </citation>
    <scope>NUCLEOTIDE SEQUENCE</scope>
    <source>
        <tissue evidence="2">Brain</tissue>
    </source>
</reference>
<protein>
    <submittedName>
        <fullName evidence="2">Uncharacterized protein</fullName>
    </submittedName>
</protein>
<dbReference type="AlphaFoldDB" id="A0A1A8HUP0"/>
<evidence type="ECO:0000256" key="1">
    <source>
        <dbReference type="SAM" id="MobiDB-lite"/>
    </source>
</evidence>
<organism evidence="2">
    <name type="scientific">Nothobranchius kuhntae</name>
    <name type="common">Beira killifish</name>
    <dbReference type="NCBI Taxonomy" id="321403"/>
    <lineage>
        <taxon>Eukaryota</taxon>
        <taxon>Metazoa</taxon>
        <taxon>Chordata</taxon>
        <taxon>Craniata</taxon>
        <taxon>Vertebrata</taxon>
        <taxon>Euteleostomi</taxon>
        <taxon>Actinopterygii</taxon>
        <taxon>Neopterygii</taxon>
        <taxon>Teleostei</taxon>
        <taxon>Neoteleostei</taxon>
        <taxon>Acanthomorphata</taxon>
        <taxon>Ovalentaria</taxon>
        <taxon>Atherinomorphae</taxon>
        <taxon>Cyprinodontiformes</taxon>
        <taxon>Nothobranchiidae</taxon>
        <taxon>Nothobranchius</taxon>
    </lineage>
</organism>
<feature type="non-terminal residue" evidence="2">
    <location>
        <position position="68"/>
    </location>
</feature>
<sequence length="68" mass="8107">ISTPYKTVRKRLVHPKDKILSAQKWGVVYEITCKLYNNTHTKNNKKRSVRRKLVEDTQEQQGRRQGVR</sequence>
<accession>A0A1A8HUP0</accession>
<proteinExistence type="predicted"/>
<name>A0A1A8HUP0_NOTKU</name>
<feature type="region of interest" description="Disordered" evidence="1">
    <location>
        <begin position="42"/>
        <end position="68"/>
    </location>
</feature>
<feature type="compositionally biased region" description="Basic residues" evidence="1">
    <location>
        <begin position="42"/>
        <end position="51"/>
    </location>
</feature>
<evidence type="ECO:0000313" key="2">
    <source>
        <dbReference type="EMBL" id="SBQ87812.1"/>
    </source>
</evidence>